<dbReference type="InterPro" id="IPR041397">
    <property type="entry name" value="ThiD2"/>
</dbReference>
<comment type="caution">
    <text evidence="15">The sequence shown here is derived from an EMBL/GenBank/DDBJ whole genome shotgun (WGS) entry which is preliminary data.</text>
</comment>
<dbReference type="PANTHER" id="PTHR20857:SF15">
    <property type="entry name" value="THIAMINE-PHOSPHATE SYNTHASE"/>
    <property type="match status" value="1"/>
</dbReference>
<feature type="binding site" evidence="9">
    <location>
        <position position="210"/>
    </location>
    <ligand>
        <name>Mg(2+)</name>
        <dbReference type="ChEBI" id="CHEBI:18420"/>
    </ligand>
</feature>
<feature type="binding site" evidence="9">
    <location>
        <begin position="325"/>
        <end position="326"/>
    </location>
    <ligand>
        <name>2-[(2R,5Z)-2-carboxy-4-methylthiazol-5(2H)-ylidene]ethyl phosphate</name>
        <dbReference type="ChEBI" id="CHEBI:62899"/>
    </ligand>
</feature>
<dbReference type="NCBIfam" id="TIGR00693">
    <property type="entry name" value="thiE"/>
    <property type="match status" value="1"/>
</dbReference>
<dbReference type="PANTHER" id="PTHR20857">
    <property type="entry name" value="THIAMINE-PHOSPHATE PYROPHOSPHORYLASE"/>
    <property type="match status" value="1"/>
</dbReference>
<gene>
    <name evidence="9 15" type="primary">thiE</name>
    <name evidence="15" type="ORF">WKV44_04075</name>
</gene>
<dbReference type="GO" id="GO:0004789">
    <property type="term" value="F:thiamine-phosphate diphosphorylase activity"/>
    <property type="evidence" value="ECO:0007669"/>
    <property type="project" value="UniProtKB-EC"/>
</dbReference>
<comment type="cofactor">
    <cofactor evidence="9">
        <name>Mg(2+)</name>
        <dbReference type="ChEBI" id="CHEBI:18420"/>
    </cofactor>
    <text evidence="9">Binds 1 Mg(2+) ion per subunit.</text>
</comment>
<dbReference type="Gene3D" id="3.20.20.70">
    <property type="entry name" value="Aldolase class I"/>
    <property type="match status" value="1"/>
</dbReference>
<evidence type="ECO:0000256" key="2">
    <source>
        <dbReference type="ARBA" id="ARBA00022679"/>
    </source>
</evidence>
<feature type="binding site" evidence="9">
    <location>
        <position position="277"/>
    </location>
    <ligand>
        <name>4-amino-2-methyl-5-(diphosphooxymethyl)pyrimidine</name>
        <dbReference type="ChEBI" id="CHEBI:57841"/>
    </ligand>
</feature>
<evidence type="ECO:0000256" key="11">
    <source>
        <dbReference type="RuleBase" id="RU004253"/>
    </source>
</evidence>
<comment type="catalytic activity">
    <reaction evidence="8 9 10">
        <text>2-[(2R,5Z)-2-carboxy-4-methylthiazol-5(2H)-ylidene]ethyl phosphate + 4-amino-2-methyl-5-(diphosphooxymethyl)pyrimidine + 2 H(+) = thiamine phosphate + CO2 + diphosphate</text>
        <dbReference type="Rhea" id="RHEA:47844"/>
        <dbReference type="ChEBI" id="CHEBI:15378"/>
        <dbReference type="ChEBI" id="CHEBI:16526"/>
        <dbReference type="ChEBI" id="CHEBI:33019"/>
        <dbReference type="ChEBI" id="CHEBI:37575"/>
        <dbReference type="ChEBI" id="CHEBI:57841"/>
        <dbReference type="ChEBI" id="CHEBI:62899"/>
        <dbReference type="EC" id="2.5.1.3"/>
    </reaction>
</comment>
<feature type="binding site" evidence="9">
    <location>
        <position position="248"/>
    </location>
    <ligand>
        <name>4-amino-2-methyl-5-(diphosphooxymethyl)pyrimidine</name>
        <dbReference type="ChEBI" id="CHEBI:57841"/>
    </ligand>
</feature>
<evidence type="ECO:0000259" key="14">
    <source>
        <dbReference type="Pfam" id="PF17792"/>
    </source>
</evidence>
<dbReference type="CDD" id="cd00564">
    <property type="entry name" value="TMP_TenI"/>
    <property type="match status" value="1"/>
</dbReference>
<proteinExistence type="inferred from homology"/>
<feature type="domain" description="ThiD2" evidence="14">
    <location>
        <begin position="6"/>
        <end position="128"/>
    </location>
</feature>
<dbReference type="InterPro" id="IPR016229">
    <property type="entry name" value="TMP_synthase_cyanobac_bac"/>
</dbReference>
<evidence type="ECO:0000256" key="4">
    <source>
        <dbReference type="ARBA" id="ARBA00022842"/>
    </source>
</evidence>
<keyword evidence="3 9" id="KW-0479">Metal-binding</keyword>
<organism evidence="15 16">
    <name type="scientific">Rarispira pelagica</name>
    <dbReference type="NCBI Taxonomy" id="3141764"/>
    <lineage>
        <taxon>Bacteria</taxon>
        <taxon>Pseudomonadati</taxon>
        <taxon>Spirochaetota</taxon>
        <taxon>Spirochaetia</taxon>
        <taxon>Winmispirales</taxon>
        <taxon>Winmispiraceae</taxon>
        <taxon>Rarispira</taxon>
    </lineage>
</organism>
<dbReference type="InterPro" id="IPR036206">
    <property type="entry name" value="ThiamineP_synth_sf"/>
</dbReference>
<comment type="similarity">
    <text evidence="9 10">Belongs to the thiamine-phosphate synthase family.</text>
</comment>
<feature type="binding site" evidence="9">
    <location>
        <begin position="274"/>
        <end position="276"/>
    </location>
    <ligand>
        <name>2-[(2R,5Z)-2-carboxy-4-methylthiazol-5(2H)-ylidene]ethyl phosphate</name>
        <dbReference type="ChEBI" id="CHEBI:62899"/>
    </ligand>
</feature>
<feature type="coiled-coil region" evidence="12">
    <location>
        <begin position="83"/>
        <end position="110"/>
    </location>
</feature>
<name>A0ABU9UB65_9SPIR</name>
<dbReference type="RefSeq" id="WP_420069167.1">
    <property type="nucleotide sequence ID" value="NZ_JBCHKQ010000002.1"/>
</dbReference>
<feature type="binding site" evidence="9">
    <location>
        <position position="209"/>
    </location>
    <ligand>
        <name>4-amino-2-methyl-5-(diphosphooxymethyl)pyrimidine</name>
        <dbReference type="ChEBI" id="CHEBI:57841"/>
    </ligand>
</feature>
<feature type="binding site" evidence="9">
    <location>
        <position position="229"/>
    </location>
    <ligand>
        <name>Mg(2+)</name>
        <dbReference type="ChEBI" id="CHEBI:18420"/>
    </ligand>
</feature>
<dbReference type="SUPFAM" id="SSF51391">
    <property type="entry name" value="Thiamin phosphate synthase"/>
    <property type="match status" value="1"/>
</dbReference>
<keyword evidence="4 9" id="KW-0460">Magnesium</keyword>
<comment type="function">
    <text evidence="9">Condenses 4-methyl-5-(beta-hydroxyethyl)thiazole monophosphate (THZ-P) and 2-methyl-4-amino-5-hydroxymethyl pyrimidine pyrophosphate (HMP-PP) to form thiamine monophosphate (TMP).</text>
</comment>
<comment type="pathway">
    <text evidence="1 9 11">Cofactor biosynthesis; thiamine diphosphate biosynthesis; thiamine phosphate from 4-amino-2-methyl-5-diphosphomethylpyrimidine and 4-methyl-5-(2-phosphoethyl)-thiazole: step 1/1.</text>
</comment>
<evidence type="ECO:0000256" key="5">
    <source>
        <dbReference type="ARBA" id="ARBA00022977"/>
    </source>
</evidence>
<evidence type="ECO:0000256" key="3">
    <source>
        <dbReference type="ARBA" id="ARBA00022723"/>
    </source>
</evidence>
<evidence type="ECO:0000256" key="9">
    <source>
        <dbReference type="HAMAP-Rule" id="MF_00097"/>
    </source>
</evidence>
<protein>
    <recommendedName>
        <fullName evidence="9">Thiamine-phosphate synthase</fullName>
        <shortName evidence="9">TP synthase</shortName>
        <shortName evidence="9">TPS</shortName>
        <ecNumber evidence="9">2.5.1.3</ecNumber>
    </recommendedName>
    <alternativeName>
        <fullName evidence="9">Thiamine-phosphate pyrophosphorylase</fullName>
        <shortName evidence="9">TMP pyrophosphorylase</shortName>
        <shortName evidence="9">TMP-PPase</shortName>
    </alternativeName>
</protein>
<dbReference type="Pfam" id="PF17792">
    <property type="entry name" value="ThiD2"/>
    <property type="match status" value="1"/>
</dbReference>
<evidence type="ECO:0000256" key="8">
    <source>
        <dbReference type="ARBA" id="ARBA00047883"/>
    </source>
</evidence>
<evidence type="ECO:0000313" key="15">
    <source>
        <dbReference type="EMBL" id="MEM5947716.1"/>
    </source>
</evidence>
<dbReference type="PIRSF" id="PIRSF000512">
    <property type="entry name" value="TMP_PPase_Cyanobac_prd"/>
    <property type="match status" value="1"/>
</dbReference>
<keyword evidence="16" id="KW-1185">Reference proteome</keyword>
<dbReference type="EMBL" id="JBCHKQ010000002">
    <property type="protein sequence ID" value="MEM5947716.1"/>
    <property type="molecule type" value="Genomic_DNA"/>
</dbReference>
<feature type="domain" description="Thiamine phosphate synthase/TenI" evidence="13">
    <location>
        <begin position="148"/>
        <end position="327"/>
    </location>
</feature>
<evidence type="ECO:0000256" key="7">
    <source>
        <dbReference type="ARBA" id="ARBA00047851"/>
    </source>
</evidence>
<feature type="binding site" evidence="9">
    <location>
        <begin position="177"/>
        <end position="181"/>
    </location>
    <ligand>
        <name>4-amino-2-methyl-5-(diphosphooxymethyl)pyrimidine</name>
        <dbReference type="ChEBI" id="CHEBI:57841"/>
    </ligand>
</feature>
<evidence type="ECO:0000256" key="10">
    <source>
        <dbReference type="RuleBase" id="RU003826"/>
    </source>
</evidence>
<keyword evidence="12" id="KW-0175">Coiled coil</keyword>
<comment type="catalytic activity">
    <reaction evidence="6 9 10">
        <text>4-methyl-5-(2-phosphooxyethyl)-thiazole + 4-amino-2-methyl-5-(diphosphooxymethyl)pyrimidine + H(+) = thiamine phosphate + diphosphate</text>
        <dbReference type="Rhea" id="RHEA:22328"/>
        <dbReference type="ChEBI" id="CHEBI:15378"/>
        <dbReference type="ChEBI" id="CHEBI:33019"/>
        <dbReference type="ChEBI" id="CHEBI:37575"/>
        <dbReference type="ChEBI" id="CHEBI:57841"/>
        <dbReference type="ChEBI" id="CHEBI:58296"/>
        <dbReference type="EC" id="2.5.1.3"/>
    </reaction>
</comment>
<dbReference type="Pfam" id="PF02581">
    <property type="entry name" value="TMP-TENI"/>
    <property type="match status" value="1"/>
</dbReference>
<reference evidence="15 16" key="1">
    <citation type="submission" date="2024-03" db="EMBL/GenBank/DDBJ databases">
        <title>Ignisphaera cupida sp. nov., a hyperthermophilic hydrolytic archaeon from a hot spring of Kamchatka, and proposal of Ignisphaeraceae fam. nov.</title>
        <authorList>
            <person name="Podosokorskaya O.A."/>
            <person name="Elcheninov A.G."/>
            <person name="Maltseva A.I."/>
            <person name="Zayulina K.S."/>
            <person name="Novikov A."/>
            <person name="Merkel A.Y."/>
        </authorList>
    </citation>
    <scope>NUCLEOTIDE SEQUENCE [LARGE SCALE GENOMIC DNA]</scope>
    <source>
        <strain evidence="15 16">38H-sp</strain>
    </source>
</reference>
<evidence type="ECO:0000256" key="6">
    <source>
        <dbReference type="ARBA" id="ARBA00047334"/>
    </source>
</evidence>
<evidence type="ECO:0000313" key="16">
    <source>
        <dbReference type="Proteomes" id="UP001466331"/>
    </source>
</evidence>
<comment type="catalytic activity">
    <reaction evidence="7 9 10">
        <text>2-(2-carboxy-4-methylthiazol-5-yl)ethyl phosphate + 4-amino-2-methyl-5-(diphosphooxymethyl)pyrimidine + 2 H(+) = thiamine phosphate + CO2 + diphosphate</text>
        <dbReference type="Rhea" id="RHEA:47848"/>
        <dbReference type="ChEBI" id="CHEBI:15378"/>
        <dbReference type="ChEBI" id="CHEBI:16526"/>
        <dbReference type="ChEBI" id="CHEBI:33019"/>
        <dbReference type="ChEBI" id="CHEBI:37575"/>
        <dbReference type="ChEBI" id="CHEBI:57841"/>
        <dbReference type="ChEBI" id="CHEBI:62890"/>
        <dbReference type="EC" id="2.5.1.3"/>
    </reaction>
</comment>
<dbReference type="InterPro" id="IPR034291">
    <property type="entry name" value="TMP_synthase"/>
</dbReference>
<feature type="binding site" evidence="9">
    <location>
        <position position="305"/>
    </location>
    <ligand>
        <name>2-[(2R,5Z)-2-carboxy-4-methylthiazol-5(2H)-ylidene]ethyl phosphate</name>
        <dbReference type="ChEBI" id="CHEBI:62899"/>
    </ligand>
</feature>
<evidence type="ECO:0000259" key="13">
    <source>
        <dbReference type="Pfam" id="PF02581"/>
    </source>
</evidence>
<keyword evidence="2 9" id="KW-0808">Transferase</keyword>
<dbReference type="InterPro" id="IPR013785">
    <property type="entry name" value="Aldolase_TIM"/>
</dbReference>
<dbReference type="Proteomes" id="UP001466331">
    <property type="component" value="Unassembled WGS sequence"/>
</dbReference>
<accession>A0ABU9UB65</accession>
<dbReference type="InterPro" id="IPR022998">
    <property type="entry name" value="ThiamineP_synth_TenI"/>
</dbReference>
<evidence type="ECO:0000256" key="12">
    <source>
        <dbReference type="SAM" id="Coils"/>
    </source>
</evidence>
<keyword evidence="5 9" id="KW-0784">Thiamine biosynthesis</keyword>
<evidence type="ECO:0000256" key="1">
    <source>
        <dbReference type="ARBA" id="ARBA00005165"/>
    </source>
</evidence>
<dbReference type="EC" id="2.5.1.3" evidence="9"/>
<sequence length="368" mass="41776">MNNFYRIIDANINRASEGIRCAEDIARFVAEDKGLASELKMLRHKLRKSVAVIEPFLLSHRDSLHDISRKTKHVKRAEKESYAQSFIKNISRAEEAVRSAEEALRNLGKEEIALVMQEIRYSLYDVSKKGLTTTRKEKVLSYFTNNIYGLTASKYSRGRDNITVVKAMLKAGVKIIQYREKKYTRKIMLKEAREIRKLTREYNALFIVNDYIDLAIMSEADGIHLGQDDWPVQDTRSIVGENMIIGVSTHAPAQAEEAIRNGADYLGIGPVFSTNTKEDVCDAVGTEYVKYAAENAEIPWVAIGGIKEHNMYHVCKNGARCIAMVTELTMADDIEKKAQSVLRTLEELAKNSPEPLYFKIGNNRNSWE</sequence>
<dbReference type="HAMAP" id="MF_00097">
    <property type="entry name" value="TMP_synthase"/>
    <property type="match status" value="1"/>
</dbReference>